<keyword evidence="1" id="KW-1133">Transmembrane helix</keyword>
<name>A0ABW5XAY0_9MICO</name>
<evidence type="ECO:0000313" key="3">
    <source>
        <dbReference type="Proteomes" id="UP001597391"/>
    </source>
</evidence>
<reference evidence="3" key="1">
    <citation type="journal article" date="2019" name="Int. J. Syst. Evol. Microbiol.">
        <title>The Global Catalogue of Microorganisms (GCM) 10K type strain sequencing project: providing services to taxonomists for standard genome sequencing and annotation.</title>
        <authorList>
            <consortium name="The Broad Institute Genomics Platform"/>
            <consortium name="The Broad Institute Genome Sequencing Center for Infectious Disease"/>
            <person name="Wu L."/>
            <person name="Ma J."/>
        </authorList>
    </citation>
    <scope>NUCLEOTIDE SEQUENCE [LARGE SCALE GENOMIC DNA]</scope>
    <source>
        <strain evidence="3">KCTC 33576</strain>
    </source>
</reference>
<comment type="caution">
    <text evidence="2">The sequence shown here is derived from an EMBL/GenBank/DDBJ whole genome shotgun (WGS) entry which is preliminary data.</text>
</comment>
<organism evidence="2 3">
    <name type="scientific">Populibacterium corticicola</name>
    <dbReference type="NCBI Taxonomy" id="1812826"/>
    <lineage>
        <taxon>Bacteria</taxon>
        <taxon>Bacillati</taxon>
        <taxon>Actinomycetota</taxon>
        <taxon>Actinomycetes</taxon>
        <taxon>Micrococcales</taxon>
        <taxon>Jonesiaceae</taxon>
        <taxon>Populibacterium</taxon>
    </lineage>
</organism>
<accession>A0ABW5XAY0</accession>
<evidence type="ECO:0000313" key="2">
    <source>
        <dbReference type="EMBL" id="MFD2839601.1"/>
    </source>
</evidence>
<evidence type="ECO:0000256" key="1">
    <source>
        <dbReference type="SAM" id="Phobius"/>
    </source>
</evidence>
<dbReference type="RefSeq" id="WP_377465094.1">
    <property type="nucleotide sequence ID" value="NZ_JBHUOP010000001.1"/>
</dbReference>
<proteinExistence type="predicted"/>
<sequence length="203" mass="22973">MWDALTAIGTVGAVVVALTLNFNERHQRNFQYIKGRGDRVQLARGESNPSLDNRVTQWLNIYNLSDQPIFEVEAYRNEISQYTQDYAGYEWVTVVPVIPPYGYARIDIDNGVGNIVDEVRFKDFEGSVWEVDWKAYRPALKSRGIYYEDRPTTLTQRLGALVSASTLRSWVTLRNFKSLGGLLAFFLAAVALFFAGFLTGNGI</sequence>
<feature type="transmembrane region" description="Helical" evidence="1">
    <location>
        <begin position="178"/>
        <end position="198"/>
    </location>
</feature>
<keyword evidence="1" id="KW-0472">Membrane</keyword>
<dbReference type="EMBL" id="JBHUOP010000001">
    <property type="protein sequence ID" value="MFD2839601.1"/>
    <property type="molecule type" value="Genomic_DNA"/>
</dbReference>
<dbReference type="Proteomes" id="UP001597391">
    <property type="component" value="Unassembled WGS sequence"/>
</dbReference>
<keyword evidence="3" id="KW-1185">Reference proteome</keyword>
<feature type="transmembrane region" description="Helical" evidence="1">
    <location>
        <begin position="6"/>
        <end position="23"/>
    </location>
</feature>
<evidence type="ECO:0008006" key="4">
    <source>
        <dbReference type="Google" id="ProtNLM"/>
    </source>
</evidence>
<keyword evidence="1" id="KW-0812">Transmembrane</keyword>
<protein>
    <recommendedName>
        <fullName evidence="4">DUF3592 domain-containing protein</fullName>
    </recommendedName>
</protein>
<gene>
    <name evidence="2" type="ORF">ACFSYH_03350</name>
</gene>